<evidence type="ECO:0008006" key="7">
    <source>
        <dbReference type="Google" id="ProtNLM"/>
    </source>
</evidence>
<dbReference type="PRINTS" id="PR00344">
    <property type="entry name" value="BCTRLSENSOR"/>
</dbReference>
<evidence type="ECO:0000259" key="5">
    <source>
        <dbReference type="PROSITE" id="PS50110"/>
    </source>
</evidence>
<dbReference type="PANTHER" id="PTHR43065:SF50">
    <property type="entry name" value="HISTIDINE KINASE"/>
    <property type="match status" value="1"/>
</dbReference>
<dbReference type="EMBL" id="UOGA01000268">
    <property type="protein sequence ID" value="VAX24232.1"/>
    <property type="molecule type" value="Genomic_DNA"/>
</dbReference>
<dbReference type="SUPFAM" id="SSF55874">
    <property type="entry name" value="ATPase domain of HSP90 chaperone/DNA topoisomerase II/histidine kinase"/>
    <property type="match status" value="1"/>
</dbReference>
<name>A0A3B1C7V4_9ZZZZ</name>
<dbReference type="AlphaFoldDB" id="A0A3B1C7V4"/>
<dbReference type="InterPro" id="IPR004358">
    <property type="entry name" value="Sig_transdc_His_kin-like_C"/>
</dbReference>
<dbReference type="Gene3D" id="3.40.50.2300">
    <property type="match status" value="1"/>
</dbReference>
<dbReference type="InterPro" id="IPR005467">
    <property type="entry name" value="His_kinase_dom"/>
</dbReference>
<gene>
    <name evidence="6" type="ORF">MNBD_NITROSPINAE04-1523</name>
</gene>
<keyword evidence="2" id="KW-0805">Transcription regulation</keyword>
<dbReference type="Gene3D" id="1.10.287.130">
    <property type="match status" value="1"/>
</dbReference>
<dbReference type="Pfam" id="PF00072">
    <property type="entry name" value="Response_reg"/>
    <property type="match status" value="1"/>
</dbReference>
<evidence type="ECO:0000256" key="2">
    <source>
        <dbReference type="ARBA" id="ARBA00023015"/>
    </source>
</evidence>
<evidence type="ECO:0000259" key="4">
    <source>
        <dbReference type="PROSITE" id="PS50109"/>
    </source>
</evidence>
<dbReference type="InterPro" id="IPR003661">
    <property type="entry name" value="HisK_dim/P_dom"/>
</dbReference>
<dbReference type="InterPro" id="IPR011006">
    <property type="entry name" value="CheY-like_superfamily"/>
</dbReference>
<dbReference type="InterPro" id="IPR001789">
    <property type="entry name" value="Sig_transdc_resp-reg_receiver"/>
</dbReference>
<dbReference type="Gene3D" id="3.30.565.10">
    <property type="entry name" value="Histidine kinase-like ATPase, C-terminal domain"/>
    <property type="match status" value="1"/>
</dbReference>
<dbReference type="PROSITE" id="PS50110">
    <property type="entry name" value="RESPONSE_REGULATORY"/>
    <property type="match status" value="1"/>
</dbReference>
<proteinExistence type="predicted"/>
<organism evidence="6">
    <name type="scientific">hydrothermal vent metagenome</name>
    <dbReference type="NCBI Taxonomy" id="652676"/>
    <lineage>
        <taxon>unclassified sequences</taxon>
        <taxon>metagenomes</taxon>
        <taxon>ecological metagenomes</taxon>
    </lineage>
</organism>
<dbReference type="SMART" id="SM00448">
    <property type="entry name" value="REC"/>
    <property type="match status" value="1"/>
</dbReference>
<keyword evidence="3" id="KW-0804">Transcription</keyword>
<feature type="domain" description="Histidine kinase" evidence="4">
    <location>
        <begin position="163"/>
        <end position="415"/>
    </location>
</feature>
<dbReference type="InterPro" id="IPR036097">
    <property type="entry name" value="HisK_dim/P_sf"/>
</dbReference>
<dbReference type="Pfam" id="PF02518">
    <property type="entry name" value="HATPase_c"/>
    <property type="match status" value="1"/>
</dbReference>
<keyword evidence="1" id="KW-0597">Phosphoprotein</keyword>
<dbReference type="GO" id="GO:0000155">
    <property type="term" value="F:phosphorelay sensor kinase activity"/>
    <property type="evidence" value="ECO:0007669"/>
    <property type="project" value="InterPro"/>
</dbReference>
<dbReference type="SUPFAM" id="SSF52172">
    <property type="entry name" value="CheY-like"/>
    <property type="match status" value="1"/>
</dbReference>
<evidence type="ECO:0000256" key="3">
    <source>
        <dbReference type="ARBA" id="ARBA00023163"/>
    </source>
</evidence>
<dbReference type="PROSITE" id="PS50109">
    <property type="entry name" value="HIS_KIN"/>
    <property type="match status" value="1"/>
</dbReference>
<feature type="domain" description="Response regulatory" evidence="5">
    <location>
        <begin position="18"/>
        <end position="132"/>
    </location>
</feature>
<dbReference type="SUPFAM" id="SSF47384">
    <property type="entry name" value="Homodimeric domain of signal transducing histidine kinase"/>
    <property type="match status" value="1"/>
</dbReference>
<reference evidence="6" key="1">
    <citation type="submission" date="2018-06" db="EMBL/GenBank/DDBJ databases">
        <authorList>
            <person name="Zhirakovskaya E."/>
        </authorList>
    </citation>
    <scope>NUCLEOTIDE SEQUENCE</scope>
</reference>
<sequence>MDSGFQQNLSDASAPLRSILIVDDETMVSSMLQKMIEKEGHNVQTCNDAFKALEILNNKHIDIMISDLRMPGMDGVELVQQAKEMYDDLDVVVITGYGTMDMFINSLHAGAVDFILKPIDKDLMLHTINRLLEKRTLTENFAARTQQLVQSEKMATVGLLSTGIAHEINNPTTFVRTNLQLMKEYIKRLKPRLEDLSKPENVKSITDIIGKEFPEMIDEALKGTHRIEKIVTGIKHYAHMGDDNADERVDIREVISQAVNLVRSKLRKQVTITENYMNIKEITGQFSRLEQVFVNLLVNAADAINDKIKKMYDRGNNGFIGIIDVSATIIEGDEVEGGKTPDYLVLTFYDNGDGVPEEKINRIFDPFFTTKGVGVGTGLGLYICYEIIQQHEGDISVHSEKGEGTAFTIKLPVKGNPKVLGEKV</sequence>
<dbReference type="SMART" id="SM00387">
    <property type="entry name" value="HATPase_c"/>
    <property type="match status" value="1"/>
</dbReference>
<accession>A0A3B1C7V4</accession>
<dbReference type="FunFam" id="3.40.50.2300:FF:000018">
    <property type="entry name" value="DNA-binding transcriptional regulator NtrC"/>
    <property type="match status" value="1"/>
</dbReference>
<evidence type="ECO:0000313" key="6">
    <source>
        <dbReference type="EMBL" id="VAX24232.1"/>
    </source>
</evidence>
<dbReference type="InterPro" id="IPR036890">
    <property type="entry name" value="HATPase_C_sf"/>
</dbReference>
<evidence type="ECO:0000256" key="1">
    <source>
        <dbReference type="ARBA" id="ARBA00022553"/>
    </source>
</evidence>
<dbReference type="PANTHER" id="PTHR43065">
    <property type="entry name" value="SENSOR HISTIDINE KINASE"/>
    <property type="match status" value="1"/>
</dbReference>
<dbReference type="InterPro" id="IPR003594">
    <property type="entry name" value="HATPase_dom"/>
</dbReference>
<protein>
    <recommendedName>
        <fullName evidence="7">Histidine kinase</fullName>
    </recommendedName>
</protein>
<dbReference type="CDD" id="cd00082">
    <property type="entry name" value="HisKA"/>
    <property type="match status" value="1"/>
</dbReference>